<accession>A0AAW1F149</accession>
<dbReference type="Proteomes" id="UP001488805">
    <property type="component" value="Unassembled WGS sequence"/>
</dbReference>
<keyword evidence="2" id="KW-1185">Reference proteome</keyword>
<dbReference type="EMBL" id="JBCEZU010000112">
    <property type="protein sequence ID" value="KAK9528087.1"/>
    <property type="molecule type" value="Genomic_DNA"/>
</dbReference>
<proteinExistence type="predicted"/>
<organism evidence="1 2">
    <name type="scientific">Zoarces viviparus</name>
    <name type="common">Viviparous eelpout</name>
    <name type="synonym">Blennius viviparus</name>
    <dbReference type="NCBI Taxonomy" id="48416"/>
    <lineage>
        <taxon>Eukaryota</taxon>
        <taxon>Metazoa</taxon>
        <taxon>Chordata</taxon>
        <taxon>Craniata</taxon>
        <taxon>Vertebrata</taxon>
        <taxon>Euteleostomi</taxon>
        <taxon>Actinopterygii</taxon>
        <taxon>Neopterygii</taxon>
        <taxon>Teleostei</taxon>
        <taxon>Neoteleostei</taxon>
        <taxon>Acanthomorphata</taxon>
        <taxon>Eupercaria</taxon>
        <taxon>Perciformes</taxon>
        <taxon>Cottioidei</taxon>
        <taxon>Zoarcales</taxon>
        <taxon>Zoarcidae</taxon>
        <taxon>Zoarcinae</taxon>
        <taxon>Zoarces</taxon>
    </lineage>
</organism>
<evidence type="ECO:0000313" key="1">
    <source>
        <dbReference type="EMBL" id="KAK9528087.1"/>
    </source>
</evidence>
<comment type="caution">
    <text evidence="1">The sequence shown here is derived from an EMBL/GenBank/DDBJ whole genome shotgun (WGS) entry which is preliminary data.</text>
</comment>
<reference evidence="1 2" key="1">
    <citation type="journal article" date="2024" name="Genome Biol. Evol.">
        <title>Chromosome-level genome assembly of the viviparous eelpout Zoarces viviparus.</title>
        <authorList>
            <person name="Fuhrmann N."/>
            <person name="Brasseur M.V."/>
            <person name="Bakowski C.E."/>
            <person name="Podsiadlowski L."/>
            <person name="Prost S."/>
            <person name="Krehenwinkel H."/>
            <person name="Mayer C."/>
        </authorList>
    </citation>
    <scope>NUCLEOTIDE SEQUENCE [LARGE SCALE GENOMIC DNA]</scope>
    <source>
        <strain evidence="1">NO-MEL_2022_Ind0_liver</strain>
    </source>
</reference>
<gene>
    <name evidence="1" type="ORF">VZT92_014581</name>
</gene>
<evidence type="ECO:0000313" key="2">
    <source>
        <dbReference type="Proteomes" id="UP001488805"/>
    </source>
</evidence>
<protein>
    <submittedName>
        <fullName evidence="1">Uncharacterized protein</fullName>
    </submittedName>
</protein>
<name>A0AAW1F149_ZOAVI</name>
<sequence length="75" mass="8341">MWRQMLRCIIVCHAKIQDAAPVKAVVWVRTAVIAFEMSVASSEKITPGFVAMVEAVMRCYFGMHPPEHYAGTSGQ</sequence>
<dbReference type="AlphaFoldDB" id="A0AAW1F149"/>